<accession>A0A5B8FH41</accession>
<gene>
    <name evidence="1" type="ORF">FDP22_08105</name>
</gene>
<keyword evidence="2" id="KW-1185">Reference proteome</keyword>
<organism evidence="1 2">
    <name type="scientific">Paroceanicella profunda</name>
    <dbReference type="NCBI Taxonomy" id="2579971"/>
    <lineage>
        <taxon>Bacteria</taxon>
        <taxon>Pseudomonadati</taxon>
        <taxon>Pseudomonadota</taxon>
        <taxon>Alphaproteobacteria</taxon>
        <taxon>Rhodobacterales</taxon>
        <taxon>Paracoccaceae</taxon>
        <taxon>Paroceanicella</taxon>
    </lineage>
</organism>
<protein>
    <submittedName>
        <fullName evidence="1">Asparaginase</fullName>
    </submittedName>
</protein>
<proteinExistence type="predicted"/>
<dbReference type="Pfam" id="PF06089">
    <property type="entry name" value="Asparaginase_II"/>
    <property type="match status" value="1"/>
</dbReference>
<dbReference type="OrthoDB" id="9780674at2"/>
<dbReference type="PANTHER" id="PTHR42110">
    <property type="entry name" value="L-ASPARAGINASE, PUTATIVE (AFU_ORTHOLOGUE AFUA_3G11890)-RELATED"/>
    <property type="match status" value="1"/>
</dbReference>
<evidence type="ECO:0000313" key="1">
    <source>
        <dbReference type="EMBL" id="QDL91747.1"/>
    </source>
</evidence>
<dbReference type="AlphaFoldDB" id="A0A5B8FH41"/>
<sequence length="338" mass="34662">MAEAAALVEITRGPFVEGTHRGHAVVCDARGSVLAAWGDPERITLPRSSVKILQAMPLVESGAADTAGLGTEQLALACASHNGAAIHTDRVAAWLDGLGLGEQDLRCGAQMPDDGPARQALRAAGQGPCQFHNNCSGKHAGFLTLNRHLGGDAQYVDPAHPVQRAVLDAFEGLTGETSPGFGIDGCSAPNFAASLRGIAAAMARIAGAETVLDGTRRDAAIRLREAMALHPLLIAGEGRACSELVASLGKGAVVKTGAEGVFIAILPEQGLGVALKIEDGATRASECALAALLVRLGVADPAHPMVEKRLNPHQLNRAATVTGEIRPTAAFYAGGAPL</sequence>
<dbReference type="KEGG" id="ppru:FDP22_08105"/>
<name>A0A5B8FH41_9RHOB</name>
<dbReference type="InterPro" id="IPR010349">
    <property type="entry name" value="Asparaginase_II"/>
</dbReference>
<dbReference type="PANTHER" id="PTHR42110:SF1">
    <property type="entry name" value="L-ASPARAGINASE, PUTATIVE (AFU_ORTHOLOGUE AFUA_3G11890)-RELATED"/>
    <property type="match status" value="1"/>
</dbReference>
<dbReference type="Proteomes" id="UP000305888">
    <property type="component" value="Chromosome"/>
</dbReference>
<reference evidence="1 2" key="1">
    <citation type="submission" date="2019-06" db="EMBL/GenBank/DDBJ databases">
        <title>Genome sequence of Rhodobacteraceae bacterium D4M1.</title>
        <authorList>
            <person name="Cao J."/>
        </authorList>
    </citation>
    <scope>NUCLEOTIDE SEQUENCE [LARGE SCALE GENOMIC DNA]</scope>
    <source>
        <strain evidence="1 2">D4M1</strain>
    </source>
</reference>
<dbReference type="RefSeq" id="WP_138572201.1">
    <property type="nucleotide sequence ID" value="NZ_CP040818.1"/>
</dbReference>
<dbReference type="EMBL" id="CP040818">
    <property type="protein sequence ID" value="QDL91747.1"/>
    <property type="molecule type" value="Genomic_DNA"/>
</dbReference>
<evidence type="ECO:0000313" key="2">
    <source>
        <dbReference type="Proteomes" id="UP000305888"/>
    </source>
</evidence>